<accession>A0AAW0BE76</accession>
<organism evidence="1 2">
    <name type="scientific">Favolaschia claudopus</name>
    <dbReference type="NCBI Taxonomy" id="2862362"/>
    <lineage>
        <taxon>Eukaryota</taxon>
        <taxon>Fungi</taxon>
        <taxon>Dikarya</taxon>
        <taxon>Basidiomycota</taxon>
        <taxon>Agaricomycotina</taxon>
        <taxon>Agaricomycetes</taxon>
        <taxon>Agaricomycetidae</taxon>
        <taxon>Agaricales</taxon>
        <taxon>Marasmiineae</taxon>
        <taxon>Mycenaceae</taxon>
        <taxon>Favolaschia</taxon>
    </lineage>
</organism>
<gene>
    <name evidence="1" type="ORF">R3P38DRAFT_2779670</name>
</gene>
<keyword evidence="2" id="KW-1185">Reference proteome</keyword>
<evidence type="ECO:0000313" key="1">
    <source>
        <dbReference type="EMBL" id="KAK7024125.1"/>
    </source>
</evidence>
<dbReference type="AlphaFoldDB" id="A0AAW0BE76"/>
<reference evidence="1 2" key="1">
    <citation type="journal article" date="2024" name="J Genomics">
        <title>Draft genome sequencing and assembly of Favolaschia claudopus CIRM-BRFM 2984 isolated from oak limbs.</title>
        <authorList>
            <person name="Navarro D."/>
            <person name="Drula E."/>
            <person name="Chaduli D."/>
            <person name="Cazenave R."/>
            <person name="Ahrendt S."/>
            <person name="Wang J."/>
            <person name="Lipzen A."/>
            <person name="Daum C."/>
            <person name="Barry K."/>
            <person name="Grigoriev I.V."/>
            <person name="Favel A."/>
            <person name="Rosso M.N."/>
            <person name="Martin F."/>
        </authorList>
    </citation>
    <scope>NUCLEOTIDE SEQUENCE [LARGE SCALE GENOMIC DNA]</scope>
    <source>
        <strain evidence="1 2">CIRM-BRFM 2984</strain>
    </source>
</reference>
<protein>
    <submittedName>
        <fullName evidence="1">Uncharacterized protein</fullName>
    </submittedName>
</protein>
<dbReference type="EMBL" id="JAWWNJ010000035">
    <property type="protein sequence ID" value="KAK7024125.1"/>
    <property type="molecule type" value="Genomic_DNA"/>
</dbReference>
<dbReference type="Proteomes" id="UP001362999">
    <property type="component" value="Unassembled WGS sequence"/>
</dbReference>
<sequence>MSSGSYEVTYNLPLDNPHVVLPRLPEPHEGEDEPALYVSRPSTALERTNSQYLSSAPAPPMKPALQSITTTHTNVFNMEEADFRIVDPDNFRTEILDKMMPRTQLKYSTIRGSARCVASYIWHSNRSPDCSQVPVPDGWAAPQKDRSCLLLFLVWPGPQEGPKIWTLTLGQQWDAIQVGDEFVLTEEGELQRTSKGLGQYVVNLSESTTTPNVVKLIKPASQKKNQNGNGTDQA</sequence>
<comment type="caution">
    <text evidence="1">The sequence shown here is derived from an EMBL/GenBank/DDBJ whole genome shotgun (WGS) entry which is preliminary data.</text>
</comment>
<proteinExistence type="predicted"/>
<name>A0AAW0BE76_9AGAR</name>
<evidence type="ECO:0000313" key="2">
    <source>
        <dbReference type="Proteomes" id="UP001362999"/>
    </source>
</evidence>